<keyword evidence="3" id="KW-1185">Reference proteome</keyword>
<dbReference type="RefSeq" id="XP_016217145.1">
    <property type="nucleotide sequence ID" value="XM_016355129.1"/>
</dbReference>
<reference evidence="2 3" key="1">
    <citation type="submission" date="2015-01" db="EMBL/GenBank/DDBJ databases">
        <title>The Genome Sequence of Ochroconis gallopava CBS43764.</title>
        <authorList>
            <consortium name="The Broad Institute Genomics Platform"/>
            <person name="Cuomo C."/>
            <person name="de Hoog S."/>
            <person name="Gorbushina A."/>
            <person name="Stielow B."/>
            <person name="Teixiera M."/>
            <person name="Abouelleil A."/>
            <person name="Chapman S.B."/>
            <person name="Priest M."/>
            <person name="Young S.K."/>
            <person name="Wortman J."/>
            <person name="Nusbaum C."/>
            <person name="Birren B."/>
        </authorList>
    </citation>
    <scope>NUCLEOTIDE SEQUENCE [LARGE SCALE GENOMIC DNA]</scope>
    <source>
        <strain evidence="2 3">CBS 43764</strain>
    </source>
</reference>
<proteinExistence type="predicted"/>
<dbReference type="InterPro" id="IPR011993">
    <property type="entry name" value="PH-like_dom_sf"/>
</dbReference>
<feature type="region of interest" description="Disordered" evidence="1">
    <location>
        <begin position="691"/>
        <end position="852"/>
    </location>
</feature>
<dbReference type="PANTHER" id="PTHR38700:SF1">
    <property type="entry name" value="PH DOMAIN-CONTAINING PROTEIN"/>
    <property type="match status" value="1"/>
</dbReference>
<feature type="compositionally biased region" description="Basic and acidic residues" evidence="1">
    <location>
        <begin position="615"/>
        <end position="627"/>
    </location>
</feature>
<dbReference type="Proteomes" id="UP000053259">
    <property type="component" value="Unassembled WGS sequence"/>
</dbReference>
<dbReference type="PANTHER" id="PTHR38700">
    <property type="entry name" value="YALI0E22418P"/>
    <property type="match status" value="1"/>
</dbReference>
<feature type="compositionally biased region" description="Basic residues" evidence="1">
    <location>
        <begin position="833"/>
        <end position="844"/>
    </location>
</feature>
<evidence type="ECO:0000313" key="3">
    <source>
        <dbReference type="Proteomes" id="UP000053259"/>
    </source>
</evidence>
<sequence>MAADVEIVHEPQPAPSRAQPGDAKLSRYRTVRKAQLKQQETEVPRPPPIPDDVKVQENIQRSMSRYRRSQPSSSRNKTEPAPPLPQPATATKADTPHALGRRYESYNIQAKAQRPQPEFGGALRRRAQAESAAKQDESRNQGTLLDQQARRKAHPVGVSEGEQLLAKERERYERIKAQQRAERAEQDKILAAERRKREAEEAEIRRVEEEKRAEEERIRRLKEEEQERAAREKEEAKQRQRDEKAARKRRPTNVTVPSQDQTSSPQPSSRGSGSSPTSSRRVGGFFRRKKEDGTPRPSTAADDRRPKTSHASPPKFDLPTIKPGGGGIVPLSDAPVSGVASAERRVRIRFGKSEINLPVEPTTSAQQLIKSASNVMSEQFNPREAVIYEHYRPENIRRPLRMYEHVQKVLNSWEDDHQNYLMIEPSDPEADQELYEAHAPQQHQLRQFERWLMYQYKPGKFDDRWITVRTDGQILAAKNQSGKDVVQVCNISDFDIYAPILDPKRQKKKSRTVTLLVKSQQKSAMFLNKSDFIHVFCTEDKQAAEDFFRAVQDWRSYYLVNKMGQGKGSKLGDLASDPTGGHQRSKSVESHYMLGSFNDLGLDFSNFGRTQEPSNAEKRKDSFDENRPLGAFGLALPSAQEHSRMMHQRQLSERKERTRVPPTALRHGIPNRPGGREDALAALNGASQNHRLSWDSTRSGDDAFNPNGLLGSQYQQRKHNAKASQDYGGGLQRNTSVRSSISQRRNSFDSGTLGRHKSVRQPDFGKPLVDLTPQYKEPPQFAKRGKGFKPDQIGSGGLIENATSPENPLGIPGNNDWRARPSTSGGGLEKSKSINRTKSTRRQPHGAPDDLEPFTVGLLAQSGKSGWGDGQVGHGVISGNHAKGPMLDMSEPSLFGSGTLLRKMEAQNLGNPVGK</sequence>
<name>A0A0D1XWU5_9PEZI</name>
<evidence type="ECO:0000313" key="2">
    <source>
        <dbReference type="EMBL" id="KIW07276.1"/>
    </source>
</evidence>
<organism evidence="2 3">
    <name type="scientific">Verruconis gallopava</name>
    <dbReference type="NCBI Taxonomy" id="253628"/>
    <lineage>
        <taxon>Eukaryota</taxon>
        <taxon>Fungi</taxon>
        <taxon>Dikarya</taxon>
        <taxon>Ascomycota</taxon>
        <taxon>Pezizomycotina</taxon>
        <taxon>Dothideomycetes</taxon>
        <taxon>Pleosporomycetidae</taxon>
        <taxon>Venturiales</taxon>
        <taxon>Sympoventuriaceae</taxon>
        <taxon>Verruconis</taxon>
    </lineage>
</organism>
<dbReference type="HOGENOM" id="CLU_012320_0_0_1"/>
<feature type="compositionally biased region" description="Polar residues" evidence="1">
    <location>
        <begin position="732"/>
        <end position="750"/>
    </location>
</feature>
<feature type="compositionally biased region" description="Basic residues" evidence="1">
    <location>
        <begin position="26"/>
        <end position="35"/>
    </location>
</feature>
<evidence type="ECO:0000256" key="1">
    <source>
        <dbReference type="SAM" id="MobiDB-lite"/>
    </source>
</evidence>
<feature type="compositionally biased region" description="Low complexity" evidence="1">
    <location>
        <begin position="257"/>
        <end position="281"/>
    </location>
</feature>
<dbReference type="VEuPathDB" id="FungiDB:PV09_02130"/>
<accession>A0A0D1XWU5</accession>
<feature type="compositionally biased region" description="Basic and acidic residues" evidence="1">
    <location>
        <begin position="165"/>
        <end position="245"/>
    </location>
</feature>
<feature type="region of interest" description="Disordered" evidence="1">
    <location>
        <begin position="1"/>
        <end position="326"/>
    </location>
</feature>
<dbReference type="GeneID" id="27310103"/>
<dbReference type="AlphaFoldDB" id="A0A0D1XWU5"/>
<feature type="region of interest" description="Disordered" evidence="1">
    <location>
        <begin position="608"/>
        <end position="678"/>
    </location>
</feature>
<gene>
    <name evidence="2" type="ORF">PV09_02130</name>
</gene>
<dbReference type="STRING" id="253628.A0A0D1XWU5"/>
<evidence type="ECO:0008006" key="4">
    <source>
        <dbReference type="Google" id="ProtNLM"/>
    </source>
</evidence>
<dbReference type="EMBL" id="KN847533">
    <property type="protein sequence ID" value="KIW07276.1"/>
    <property type="molecule type" value="Genomic_DNA"/>
</dbReference>
<feature type="compositionally biased region" description="Basic and acidic residues" evidence="1">
    <location>
        <begin position="650"/>
        <end position="659"/>
    </location>
</feature>
<dbReference type="OrthoDB" id="43122at2759"/>
<dbReference type="Gene3D" id="2.30.29.30">
    <property type="entry name" value="Pleckstrin-homology domain (PH domain)/Phosphotyrosine-binding domain (PTB)"/>
    <property type="match status" value="1"/>
</dbReference>
<protein>
    <recommendedName>
        <fullName evidence="4">PH domain-containing protein</fullName>
    </recommendedName>
</protein>
<dbReference type="InParanoid" id="A0A0D1XWU5"/>